<dbReference type="OrthoDB" id="273345at2759"/>
<proteinExistence type="predicted"/>
<feature type="compositionally biased region" description="Basic residues" evidence="1">
    <location>
        <begin position="32"/>
        <end position="45"/>
    </location>
</feature>
<keyword evidence="4" id="KW-1185">Reference proteome</keyword>
<dbReference type="GO" id="GO:0005737">
    <property type="term" value="C:cytoplasm"/>
    <property type="evidence" value="ECO:0007669"/>
    <property type="project" value="TreeGrafter"/>
</dbReference>
<gene>
    <name evidence="3" type="primary">BMT5</name>
    <name evidence="3" type="ORF">AWJ20_5022</name>
</gene>
<dbReference type="InterPro" id="IPR019446">
    <property type="entry name" value="BMT5-like"/>
</dbReference>
<reference evidence="3 4" key="1">
    <citation type="submission" date="2016-02" db="EMBL/GenBank/DDBJ databases">
        <title>Complete genome sequence and transcriptome regulation of the pentose utilising yeast Sugiyamaella lignohabitans.</title>
        <authorList>
            <person name="Bellasio M."/>
            <person name="Peymann A."/>
            <person name="Valli M."/>
            <person name="Sipitzky M."/>
            <person name="Graf A."/>
            <person name="Sauer M."/>
            <person name="Marx H."/>
            <person name="Mattanovich D."/>
        </authorList>
    </citation>
    <scope>NUCLEOTIDE SEQUENCE [LARGE SCALE GENOMIC DNA]</scope>
    <source>
        <strain evidence="3 4">CBS 10342</strain>
    </source>
</reference>
<dbReference type="GO" id="GO:0070042">
    <property type="term" value="F:rRNA (uridine-N3-)-methyltransferase activity"/>
    <property type="evidence" value="ECO:0007669"/>
    <property type="project" value="EnsemblFungi"/>
</dbReference>
<accession>A0A167EGW1</accession>
<dbReference type="AlphaFoldDB" id="A0A167EGW1"/>
<evidence type="ECO:0000313" key="4">
    <source>
        <dbReference type="Proteomes" id="UP000189580"/>
    </source>
</evidence>
<dbReference type="GO" id="GO:0070475">
    <property type="term" value="P:rRNA base methylation"/>
    <property type="evidence" value="ECO:0007669"/>
    <property type="project" value="EnsemblFungi"/>
</dbReference>
<dbReference type="KEGG" id="slb:AWJ20_5022"/>
<name>A0A167EGW1_9ASCO</name>
<dbReference type="GeneID" id="30037219"/>
<evidence type="ECO:0000313" key="3">
    <source>
        <dbReference type="EMBL" id="ANB14066.1"/>
    </source>
</evidence>
<feature type="region of interest" description="Disordered" evidence="1">
    <location>
        <begin position="22"/>
        <end position="52"/>
    </location>
</feature>
<dbReference type="RefSeq" id="XP_018736543.1">
    <property type="nucleotide sequence ID" value="XM_018882136.1"/>
</dbReference>
<dbReference type="PANTHER" id="PTHR11538:SF26">
    <property type="entry name" value="FERREDOXIN-FOLD ANTICODON-BINDING DOMAIN-CONTAINING PROTEIN 1"/>
    <property type="match status" value="1"/>
</dbReference>
<organism evidence="3 4">
    <name type="scientific">Sugiyamaella lignohabitans</name>
    <dbReference type="NCBI Taxonomy" id="796027"/>
    <lineage>
        <taxon>Eukaryota</taxon>
        <taxon>Fungi</taxon>
        <taxon>Dikarya</taxon>
        <taxon>Ascomycota</taxon>
        <taxon>Saccharomycotina</taxon>
        <taxon>Dipodascomycetes</taxon>
        <taxon>Dipodascales</taxon>
        <taxon>Trichomonascaceae</taxon>
        <taxon>Sugiyamaella</taxon>
    </lineage>
</organism>
<dbReference type="Pfam" id="PF10354">
    <property type="entry name" value="BMT5-like"/>
    <property type="match status" value="1"/>
</dbReference>
<feature type="compositionally biased region" description="Basic and acidic residues" evidence="1">
    <location>
        <begin position="22"/>
        <end position="31"/>
    </location>
</feature>
<dbReference type="EMBL" id="CP014502">
    <property type="protein sequence ID" value="ANB14066.1"/>
    <property type="molecule type" value="Genomic_DNA"/>
</dbReference>
<dbReference type="PANTHER" id="PTHR11538">
    <property type="entry name" value="PHENYLALANYL-TRNA SYNTHETASE"/>
    <property type="match status" value="1"/>
</dbReference>
<evidence type="ECO:0000259" key="2">
    <source>
        <dbReference type="Pfam" id="PF10354"/>
    </source>
</evidence>
<dbReference type="GO" id="GO:0005730">
    <property type="term" value="C:nucleolus"/>
    <property type="evidence" value="ECO:0007669"/>
    <property type="project" value="EnsemblFungi"/>
</dbReference>
<evidence type="ECO:0000256" key="1">
    <source>
        <dbReference type="SAM" id="MobiDB-lite"/>
    </source>
</evidence>
<dbReference type="Proteomes" id="UP000189580">
    <property type="component" value="Chromosome d"/>
</dbReference>
<sequence length="288" mass="33380">MGRGRLAGALAKEQLKVKEAALREKAEERRKEKQKHVKAKASGIKKQKDVTSEETTMTTKRYWIPFERQNKVLLIGEGDYSFAYSMLRQDLVCFLTATSLDSEQQLLVKYPSTVRLHLDYLRESAKAETFFEIDGTMLEKSKPLRQNIGRYDMCVFNFPHLGNSIKDQDRNIRQHQELMLSFFKSARHMINPITGKILVTLFDGEPYSFWNIKQLARSAGYSLHRSGAFEWDAFPEYNHHLTSKEGHTSKPQRTRAARMYLFAIHHESLKKASKIKVKSKSQNEDDSD</sequence>
<feature type="domain" description="25S rRNA (uridine-N(3))-methyltransferase BMT5-like" evidence="2">
    <location>
        <begin position="73"/>
        <end position="240"/>
    </location>
</feature>
<protein>
    <submittedName>
        <fullName evidence="3">Bmt5p</fullName>
    </submittedName>
</protein>